<proteinExistence type="predicted"/>
<feature type="compositionally biased region" description="Basic and acidic residues" evidence="1">
    <location>
        <begin position="1"/>
        <end position="17"/>
    </location>
</feature>
<comment type="caution">
    <text evidence="2">The sequence shown here is derived from an EMBL/GenBank/DDBJ whole genome shotgun (WGS) entry which is preliminary data.</text>
</comment>
<evidence type="ECO:0000313" key="2">
    <source>
        <dbReference type="EMBL" id="RED52541.1"/>
    </source>
</evidence>
<keyword evidence="3" id="KW-1185">Reference proteome</keyword>
<feature type="compositionally biased region" description="Basic and acidic residues" evidence="1">
    <location>
        <begin position="25"/>
        <end position="39"/>
    </location>
</feature>
<sequence>MKAWEKLERRDSEDRRGLQRSFGGQDRRSGIDRREHPEAWDTYWSAKESVNGKTQ</sequence>
<name>A0A3D9HT55_9PROT</name>
<protein>
    <submittedName>
        <fullName evidence="2">Uncharacterized protein</fullName>
    </submittedName>
</protein>
<evidence type="ECO:0000256" key="1">
    <source>
        <dbReference type="SAM" id="MobiDB-lite"/>
    </source>
</evidence>
<feature type="region of interest" description="Disordered" evidence="1">
    <location>
        <begin position="1"/>
        <end position="55"/>
    </location>
</feature>
<accession>A0A3D9HT55</accession>
<dbReference type="Proteomes" id="UP000256845">
    <property type="component" value="Unassembled WGS sequence"/>
</dbReference>
<reference evidence="2 3" key="1">
    <citation type="submission" date="2018-07" db="EMBL/GenBank/DDBJ databases">
        <title>Genomic Encyclopedia of Type Strains, Phase III (KMG-III): the genomes of soil and plant-associated and newly described type strains.</title>
        <authorList>
            <person name="Whitman W."/>
        </authorList>
    </citation>
    <scope>NUCLEOTIDE SEQUENCE [LARGE SCALE GENOMIC DNA]</scope>
    <source>
        <strain evidence="2 3">CECT 8488</strain>
    </source>
</reference>
<evidence type="ECO:0000313" key="3">
    <source>
        <dbReference type="Proteomes" id="UP000256845"/>
    </source>
</evidence>
<dbReference type="AlphaFoldDB" id="A0A3D9HT55"/>
<organism evidence="2 3">
    <name type="scientific">Aestuariispira insulae</name>
    <dbReference type="NCBI Taxonomy" id="1461337"/>
    <lineage>
        <taxon>Bacteria</taxon>
        <taxon>Pseudomonadati</taxon>
        <taxon>Pseudomonadota</taxon>
        <taxon>Alphaproteobacteria</taxon>
        <taxon>Rhodospirillales</taxon>
        <taxon>Kiloniellaceae</taxon>
        <taxon>Aestuariispira</taxon>
    </lineage>
</organism>
<gene>
    <name evidence="2" type="ORF">DFP90_102564</name>
</gene>
<dbReference type="EMBL" id="QRDW01000002">
    <property type="protein sequence ID" value="RED52541.1"/>
    <property type="molecule type" value="Genomic_DNA"/>
</dbReference>
<dbReference type="RefSeq" id="WP_181905260.1">
    <property type="nucleotide sequence ID" value="NZ_QRDW01000002.1"/>
</dbReference>